<dbReference type="InterPro" id="IPR001279">
    <property type="entry name" value="Metallo-B-lactamas"/>
</dbReference>
<dbReference type="CDD" id="cd07729">
    <property type="entry name" value="AHL_lactonase_MBL-fold"/>
    <property type="match status" value="1"/>
</dbReference>
<dbReference type="Gene3D" id="3.60.15.10">
    <property type="entry name" value="Ribonuclease Z/Hydroxyacylglutathione hydrolase-like"/>
    <property type="match status" value="1"/>
</dbReference>
<dbReference type="SUPFAM" id="SSF56281">
    <property type="entry name" value="Metallo-hydrolase/oxidoreductase"/>
    <property type="match status" value="1"/>
</dbReference>
<comment type="similarity">
    <text evidence="2">Belongs to the metallo-beta-lactamase superfamily.</text>
</comment>
<dbReference type="InterPro" id="IPR036866">
    <property type="entry name" value="RibonucZ/Hydroxyglut_hydro"/>
</dbReference>
<dbReference type="PANTHER" id="PTHR42978:SF2">
    <property type="entry name" value="102 KBASES UNSTABLE REGION: FROM 1 TO 119443"/>
    <property type="match status" value="1"/>
</dbReference>
<comment type="cofactor">
    <cofactor evidence="1">
        <name>Zn(2+)</name>
        <dbReference type="ChEBI" id="CHEBI:29105"/>
    </cofactor>
</comment>
<protein>
    <submittedName>
        <fullName evidence="7">MBL fold metallo-hydrolase</fullName>
    </submittedName>
</protein>
<evidence type="ECO:0000259" key="6">
    <source>
        <dbReference type="SMART" id="SM00849"/>
    </source>
</evidence>
<evidence type="ECO:0000256" key="5">
    <source>
        <dbReference type="ARBA" id="ARBA00022833"/>
    </source>
</evidence>
<accession>A0A327ZMT9</accession>
<evidence type="ECO:0000256" key="3">
    <source>
        <dbReference type="ARBA" id="ARBA00022723"/>
    </source>
</evidence>
<keyword evidence="8" id="KW-1185">Reference proteome</keyword>
<evidence type="ECO:0000256" key="1">
    <source>
        <dbReference type="ARBA" id="ARBA00001947"/>
    </source>
</evidence>
<evidence type="ECO:0000256" key="2">
    <source>
        <dbReference type="ARBA" id="ARBA00007749"/>
    </source>
</evidence>
<name>A0A327ZMT9_9STAP</name>
<keyword evidence="3" id="KW-0479">Metal-binding</keyword>
<evidence type="ECO:0000256" key="4">
    <source>
        <dbReference type="ARBA" id="ARBA00022801"/>
    </source>
</evidence>
<evidence type="ECO:0000313" key="8">
    <source>
        <dbReference type="Proteomes" id="UP000249808"/>
    </source>
</evidence>
<keyword evidence="5" id="KW-0862">Zinc</keyword>
<dbReference type="SMART" id="SM00849">
    <property type="entry name" value="Lactamase_B"/>
    <property type="match status" value="1"/>
</dbReference>
<dbReference type="GO" id="GO:0046872">
    <property type="term" value="F:metal ion binding"/>
    <property type="evidence" value="ECO:0007669"/>
    <property type="project" value="UniProtKB-KW"/>
</dbReference>
<comment type="caution">
    <text evidence="7">The sequence shown here is derived from an EMBL/GenBank/DDBJ whole genome shotgun (WGS) entry which is preliminary data.</text>
</comment>
<feature type="domain" description="Metallo-beta-lactamase" evidence="6">
    <location>
        <begin position="54"/>
        <end position="269"/>
    </location>
</feature>
<dbReference type="Proteomes" id="UP000249808">
    <property type="component" value="Unassembled WGS sequence"/>
</dbReference>
<dbReference type="GO" id="GO:0016787">
    <property type="term" value="F:hydrolase activity"/>
    <property type="evidence" value="ECO:0007669"/>
    <property type="project" value="UniProtKB-KW"/>
</dbReference>
<sequence length="280" mass="31734">MNWNGGIYVSKISIHVIQTGFITVDRTVTTQTKSLNPLTKLGFISCKKNRKQYPIACFLIEHPKGLILVDTGWHKRVRTEEHKELGLQRLIHRATLPEGQSIDEQLSKRGILPGDLDYVLLTHLHSDHVSGVRQVKDAKYIFASREEILESNKRVMRYLQKLWNDIDLTCFEFDQTGIGPSGQSYDLFGDKTVQLIHAPGHSVGLFMVKVMNSAGEYILITSDAALVNASYEDIIIPAHVMNHYDLKKALLWINNVSKDSLCKKILTSHDLSLKEEIITL</sequence>
<reference evidence="7 8" key="1">
    <citation type="journal article" date="2018" name="Front. Microbiol.">
        <title>Description and Comparative Genomics of Macrococcus caseolyticus subsp. hominis subsp. nov., Macrococcus goetzii sp. nov., Macrococcus epidermidis sp. nov., and Macrococcus bohemicus sp. nov., Novel Macrococci From Human Clinical Material With Virulence Potential and Suspected Uptake of Foreign DNA by Natural Transformation.</title>
        <authorList>
            <person name="Maslanova I."/>
            <person name="Wertheimer Z."/>
            <person name="Sedlacek I."/>
            <person name="Svec P."/>
            <person name="Indrakova A."/>
            <person name="Kovarovic V."/>
            <person name="Schumann P."/>
            <person name="Sproer C."/>
            <person name="Kralova S."/>
            <person name="Sedo O."/>
            <person name="Kristofova L."/>
            <person name="Vrbovska V."/>
            <person name="Fuzik T."/>
            <person name="Petras P."/>
            <person name="Zdrahal Z."/>
            <person name="Ruzickova V."/>
            <person name="Doskar J."/>
            <person name="Pantucek R."/>
        </authorList>
    </citation>
    <scope>NUCLEOTIDE SEQUENCE [LARGE SCALE GENOMIC DNA]</scope>
    <source>
        <strain evidence="7 8">01/688</strain>
    </source>
</reference>
<dbReference type="InterPro" id="IPR051013">
    <property type="entry name" value="MBL_superfamily_lactonases"/>
</dbReference>
<organism evidence="7 8">
    <name type="scientific">Macrococcus epidermidis</name>
    <dbReference type="NCBI Taxonomy" id="1902580"/>
    <lineage>
        <taxon>Bacteria</taxon>
        <taxon>Bacillati</taxon>
        <taxon>Bacillota</taxon>
        <taxon>Bacilli</taxon>
        <taxon>Bacillales</taxon>
        <taxon>Staphylococcaceae</taxon>
        <taxon>Macrococcus</taxon>
    </lineage>
</organism>
<evidence type="ECO:0000313" key="7">
    <source>
        <dbReference type="EMBL" id="RAK43720.1"/>
    </source>
</evidence>
<proteinExistence type="inferred from homology"/>
<dbReference type="PANTHER" id="PTHR42978">
    <property type="entry name" value="QUORUM-QUENCHING LACTONASE YTNP-RELATED-RELATED"/>
    <property type="match status" value="1"/>
</dbReference>
<gene>
    <name evidence="7" type="ORF">BHU61_12535</name>
</gene>
<dbReference type="AlphaFoldDB" id="A0A327ZMT9"/>
<dbReference type="EMBL" id="PZJH01000010">
    <property type="protein sequence ID" value="RAK43720.1"/>
    <property type="molecule type" value="Genomic_DNA"/>
</dbReference>
<dbReference type="Pfam" id="PF00753">
    <property type="entry name" value="Lactamase_B"/>
    <property type="match status" value="1"/>
</dbReference>
<keyword evidence="4 7" id="KW-0378">Hydrolase</keyword>